<keyword evidence="2" id="KW-1185">Reference proteome</keyword>
<protein>
    <submittedName>
        <fullName evidence="1">Uncharacterized protein</fullName>
    </submittedName>
</protein>
<evidence type="ECO:0000313" key="1">
    <source>
        <dbReference type="EMBL" id="OVA18192.1"/>
    </source>
</evidence>
<comment type="caution">
    <text evidence="1">The sequence shown here is derived from an EMBL/GenBank/DDBJ whole genome shotgun (WGS) entry which is preliminary data.</text>
</comment>
<proteinExistence type="predicted"/>
<dbReference type="AlphaFoldDB" id="A0A200R622"/>
<name>A0A200R622_MACCD</name>
<dbReference type="InParanoid" id="A0A200R622"/>
<dbReference type="EMBL" id="MVGT01000437">
    <property type="protein sequence ID" value="OVA18192.1"/>
    <property type="molecule type" value="Genomic_DNA"/>
</dbReference>
<sequence length="62" mass="6780">MENGGNQFAQRGGLRFRPKNCKIKVKICKMVVKTVKALVSEVGRKRGRVAPEASEGHVLGTN</sequence>
<gene>
    <name evidence="1" type="ORF">BVC80_1835g614</name>
</gene>
<dbReference type="Proteomes" id="UP000195402">
    <property type="component" value="Unassembled WGS sequence"/>
</dbReference>
<reference evidence="1 2" key="1">
    <citation type="journal article" date="2017" name="Mol. Plant">
        <title>The Genome of Medicinal Plant Macleaya cordata Provides New Insights into Benzylisoquinoline Alkaloids Metabolism.</title>
        <authorList>
            <person name="Liu X."/>
            <person name="Liu Y."/>
            <person name="Huang P."/>
            <person name="Ma Y."/>
            <person name="Qing Z."/>
            <person name="Tang Q."/>
            <person name="Cao H."/>
            <person name="Cheng P."/>
            <person name="Zheng Y."/>
            <person name="Yuan Z."/>
            <person name="Zhou Y."/>
            <person name="Liu J."/>
            <person name="Tang Z."/>
            <person name="Zhuo Y."/>
            <person name="Zhang Y."/>
            <person name="Yu L."/>
            <person name="Huang J."/>
            <person name="Yang P."/>
            <person name="Peng Q."/>
            <person name="Zhang J."/>
            <person name="Jiang W."/>
            <person name="Zhang Z."/>
            <person name="Lin K."/>
            <person name="Ro D.K."/>
            <person name="Chen X."/>
            <person name="Xiong X."/>
            <person name="Shang Y."/>
            <person name="Huang S."/>
            <person name="Zeng J."/>
        </authorList>
    </citation>
    <scope>NUCLEOTIDE SEQUENCE [LARGE SCALE GENOMIC DNA]</scope>
    <source>
        <strain evidence="2">cv. BLH2017</strain>
        <tissue evidence="1">Root</tissue>
    </source>
</reference>
<accession>A0A200R622</accession>
<evidence type="ECO:0000313" key="2">
    <source>
        <dbReference type="Proteomes" id="UP000195402"/>
    </source>
</evidence>
<organism evidence="1 2">
    <name type="scientific">Macleaya cordata</name>
    <name type="common">Five-seeded plume-poppy</name>
    <name type="synonym">Bocconia cordata</name>
    <dbReference type="NCBI Taxonomy" id="56857"/>
    <lineage>
        <taxon>Eukaryota</taxon>
        <taxon>Viridiplantae</taxon>
        <taxon>Streptophyta</taxon>
        <taxon>Embryophyta</taxon>
        <taxon>Tracheophyta</taxon>
        <taxon>Spermatophyta</taxon>
        <taxon>Magnoliopsida</taxon>
        <taxon>Ranunculales</taxon>
        <taxon>Papaveraceae</taxon>
        <taxon>Papaveroideae</taxon>
        <taxon>Macleaya</taxon>
    </lineage>
</organism>